<evidence type="ECO:0000256" key="7">
    <source>
        <dbReference type="SAM" id="Phobius"/>
    </source>
</evidence>
<evidence type="ECO:0000256" key="5">
    <source>
        <dbReference type="ARBA" id="ARBA00022989"/>
    </source>
</evidence>
<keyword evidence="5 7" id="KW-1133">Transmembrane helix</keyword>
<keyword evidence="6 7" id="KW-0472">Membrane</keyword>
<evidence type="ECO:0000256" key="4">
    <source>
        <dbReference type="ARBA" id="ARBA00022692"/>
    </source>
</evidence>
<dbReference type="Pfam" id="PF04239">
    <property type="entry name" value="DUF421"/>
    <property type="match status" value="1"/>
</dbReference>
<dbReference type="Pfam" id="PF20730">
    <property type="entry name" value="YetF_N"/>
    <property type="match status" value="1"/>
</dbReference>
<evidence type="ECO:0000259" key="8">
    <source>
        <dbReference type="Pfam" id="PF04239"/>
    </source>
</evidence>
<dbReference type="EMBL" id="JAMQKB010000007">
    <property type="protein sequence ID" value="MDC3424694.1"/>
    <property type="molecule type" value="Genomic_DNA"/>
</dbReference>
<dbReference type="InterPro" id="IPR023090">
    <property type="entry name" value="UPF0702_alpha/beta_dom_sf"/>
</dbReference>
<evidence type="ECO:0000256" key="6">
    <source>
        <dbReference type="ARBA" id="ARBA00023136"/>
    </source>
</evidence>
<comment type="subcellular location">
    <subcellularLocation>
        <location evidence="1">Cell membrane</location>
        <topology evidence="1">Multi-pass membrane protein</topology>
    </subcellularLocation>
</comment>
<sequence length="228" mass="25641">MEVYQLIFRTLLTFIILYVIARILGKKLISQMTFFDFVAGVSIGSITASLIFTTNIPILTALLPLVIFGIIIFVFDLIAIKSFKGRKILTDEPTLVIKNGQILEEGMTKARLNVDQLLLQLRKKNVFYLDEVEFAFLETDGTVSAMKKTDKQPLTKKDYNIISPSRGLPQTIVIDGQVLENSLDAIGKDIDWLNNTLQAKGISSIQEVVVAQLDQQDTLYLDVRKDKL</sequence>
<reference evidence="10" key="1">
    <citation type="submission" date="2022-06" db="EMBL/GenBank/DDBJ databases">
        <title>Aquibacillus sp. a new bacterium isolated from soil saline samples.</title>
        <authorList>
            <person name="Galisteo C."/>
            <person name="De La Haba R."/>
            <person name="Sanchez-Porro C."/>
            <person name="Ventosa A."/>
        </authorList>
    </citation>
    <scope>NUCLEOTIDE SEQUENCE</scope>
    <source>
        <strain evidence="10">3ASR75-11</strain>
    </source>
</reference>
<dbReference type="GO" id="GO:0005886">
    <property type="term" value="C:plasma membrane"/>
    <property type="evidence" value="ECO:0007669"/>
    <property type="project" value="UniProtKB-SubCell"/>
</dbReference>
<comment type="similarity">
    <text evidence="2">Belongs to the UPF0702 family.</text>
</comment>
<dbReference type="InterPro" id="IPR007353">
    <property type="entry name" value="DUF421"/>
</dbReference>
<keyword evidence="11" id="KW-1185">Reference proteome</keyword>
<evidence type="ECO:0000256" key="1">
    <source>
        <dbReference type="ARBA" id="ARBA00004651"/>
    </source>
</evidence>
<evidence type="ECO:0000256" key="3">
    <source>
        <dbReference type="ARBA" id="ARBA00022475"/>
    </source>
</evidence>
<feature type="domain" description="YetF C-terminal" evidence="8">
    <location>
        <begin position="84"/>
        <end position="213"/>
    </location>
</feature>
<feature type="transmembrane region" description="Helical" evidence="7">
    <location>
        <begin position="58"/>
        <end position="80"/>
    </location>
</feature>
<evidence type="ECO:0000313" key="10">
    <source>
        <dbReference type="EMBL" id="MDC3424694.1"/>
    </source>
</evidence>
<dbReference type="Gene3D" id="3.30.240.20">
    <property type="entry name" value="bsu07140 like domains"/>
    <property type="match status" value="2"/>
</dbReference>
<dbReference type="Proteomes" id="UP001145050">
    <property type="component" value="Unassembled WGS sequence"/>
</dbReference>
<feature type="transmembrane region" description="Helical" evidence="7">
    <location>
        <begin position="6"/>
        <end position="25"/>
    </location>
</feature>
<dbReference type="PANTHER" id="PTHR34582:SF7">
    <property type="entry name" value="UPF0702 TRANSMEMBRANE PROTEIN YDFS"/>
    <property type="match status" value="1"/>
</dbReference>
<gene>
    <name evidence="10" type="ORF">NC797_09245</name>
</gene>
<dbReference type="RefSeq" id="WP_272436494.1">
    <property type="nucleotide sequence ID" value="NZ_JAMQKB010000007.1"/>
</dbReference>
<comment type="caution">
    <text evidence="10">The sequence shown here is derived from an EMBL/GenBank/DDBJ whole genome shotgun (WGS) entry which is preliminary data.</text>
</comment>
<evidence type="ECO:0000256" key="2">
    <source>
        <dbReference type="ARBA" id="ARBA00006448"/>
    </source>
</evidence>
<protein>
    <submittedName>
        <fullName evidence="10">DUF421 domain-containing protein</fullName>
    </submittedName>
</protein>
<evidence type="ECO:0000313" key="11">
    <source>
        <dbReference type="Proteomes" id="UP001145050"/>
    </source>
</evidence>
<keyword evidence="4 7" id="KW-0812">Transmembrane</keyword>
<name>A0A9X3WWI1_9BACI</name>
<feature type="transmembrane region" description="Helical" evidence="7">
    <location>
        <begin position="32"/>
        <end position="52"/>
    </location>
</feature>
<evidence type="ECO:0000259" key="9">
    <source>
        <dbReference type="Pfam" id="PF20730"/>
    </source>
</evidence>
<dbReference type="AlphaFoldDB" id="A0A9X3WWI1"/>
<dbReference type="InterPro" id="IPR048454">
    <property type="entry name" value="YetF_N"/>
</dbReference>
<accession>A0A9X3WWI1</accession>
<keyword evidence="3" id="KW-1003">Cell membrane</keyword>
<dbReference type="PANTHER" id="PTHR34582">
    <property type="entry name" value="UPF0702 TRANSMEMBRANE PROTEIN YCAP"/>
    <property type="match status" value="1"/>
</dbReference>
<organism evidence="10 11">
    <name type="scientific">Terrihalobacillus insolitus</name>
    <dbReference type="NCBI Taxonomy" id="2950438"/>
    <lineage>
        <taxon>Bacteria</taxon>
        <taxon>Bacillati</taxon>
        <taxon>Bacillota</taxon>
        <taxon>Bacilli</taxon>
        <taxon>Bacillales</taxon>
        <taxon>Bacillaceae</taxon>
        <taxon>Terrihalobacillus</taxon>
    </lineage>
</organism>
<feature type="domain" description="YetF-like N-terminal transmembrane" evidence="9">
    <location>
        <begin position="4"/>
        <end position="78"/>
    </location>
</feature>
<proteinExistence type="inferred from homology"/>